<dbReference type="Gene3D" id="1.20.120.290">
    <property type="entry name" value="Oxygen-evolving enhancer protein 3 (PsbQ), four-helix up-down bundle"/>
    <property type="match status" value="1"/>
</dbReference>
<dbReference type="FunFam" id="1.20.120.290:FF:000004">
    <property type="entry name" value="Oxygen-evolving enhancer protein 3"/>
    <property type="match status" value="1"/>
</dbReference>
<keyword evidence="3" id="KW-0934">Plastid</keyword>
<evidence type="ECO:0000256" key="6">
    <source>
        <dbReference type="ARBA" id="ARBA00023136"/>
    </source>
</evidence>
<comment type="similarity">
    <text evidence="7">Belongs to the PsbQ family.</text>
</comment>
<dbReference type="PANTHER" id="PTHR33399:SF6">
    <property type="entry name" value="PSBQ-LIKE PROTEIN 3, CHLOROPLASTIC"/>
    <property type="match status" value="1"/>
</dbReference>
<sequence>MNGLKGMLQSQLLYQKFDDRWPKMAMQLHSTKLSSGFTCQIHGPCKKFNTSLKLQADHFTRRRIATAIALASVFSNSKFAFSFEFSITVPDQTINEAEAGIKNHAQELLSIKSLIDSETWKAAQIALRESSSRLKQDLYTIIQAKPGNQRPELRKLYSNLFNNVTELDYAARSKDAVLVKECYSNIVSTLEEIFMKIQ</sequence>
<keyword evidence="5" id="KW-0793">Thylakoid</keyword>
<evidence type="ECO:0000256" key="7">
    <source>
        <dbReference type="ARBA" id="ARBA00035649"/>
    </source>
</evidence>
<comment type="subcellular location">
    <subcellularLocation>
        <location evidence="1">Plastid</location>
        <location evidence="1">Chloroplast thylakoid membrane</location>
    </subcellularLocation>
</comment>
<dbReference type="InterPro" id="IPR054099">
    <property type="entry name" value="PSII_PsbQ_pln"/>
</dbReference>
<dbReference type="Proteomes" id="UP001552299">
    <property type="component" value="Unassembled WGS sequence"/>
</dbReference>
<name>A0ABD0V6N3_DENTH</name>
<keyword evidence="6" id="KW-0472">Membrane</keyword>
<dbReference type="SUPFAM" id="SSF101112">
    <property type="entry name" value="Oxygen-evolving enhancer protein 3"/>
    <property type="match status" value="1"/>
</dbReference>
<proteinExistence type="inferred from homology"/>
<keyword evidence="4" id="KW-0809">Transit peptide</keyword>
<keyword evidence="2" id="KW-0150">Chloroplast</keyword>
<keyword evidence="9" id="KW-1185">Reference proteome</keyword>
<evidence type="ECO:0000256" key="3">
    <source>
        <dbReference type="ARBA" id="ARBA00022640"/>
    </source>
</evidence>
<dbReference type="AlphaFoldDB" id="A0ABD0V6N3"/>
<dbReference type="InterPro" id="IPR008797">
    <property type="entry name" value="PSII_PsbQ"/>
</dbReference>
<organism evidence="8 9">
    <name type="scientific">Dendrobium thyrsiflorum</name>
    <name type="common">Pinecone-like raceme dendrobium</name>
    <name type="synonym">Orchid</name>
    <dbReference type="NCBI Taxonomy" id="117978"/>
    <lineage>
        <taxon>Eukaryota</taxon>
        <taxon>Viridiplantae</taxon>
        <taxon>Streptophyta</taxon>
        <taxon>Embryophyta</taxon>
        <taxon>Tracheophyta</taxon>
        <taxon>Spermatophyta</taxon>
        <taxon>Magnoliopsida</taxon>
        <taxon>Liliopsida</taxon>
        <taxon>Asparagales</taxon>
        <taxon>Orchidaceae</taxon>
        <taxon>Epidendroideae</taxon>
        <taxon>Malaxideae</taxon>
        <taxon>Dendrobiinae</taxon>
        <taxon>Dendrobium</taxon>
    </lineage>
</organism>
<evidence type="ECO:0000256" key="1">
    <source>
        <dbReference type="ARBA" id="ARBA00004334"/>
    </source>
</evidence>
<evidence type="ECO:0008006" key="10">
    <source>
        <dbReference type="Google" id="ProtNLM"/>
    </source>
</evidence>
<gene>
    <name evidence="8" type="ORF">M5K25_009396</name>
</gene>
<evidence type="ECO:0000313" key="9">
    <source>
        <dbReference type="Proteomes" id="UP001552299"/>
    </source>
</evidence>
<dbReference type="EMBL" id="JANQDX010000008">
    <property type="protein sequence ID" value="KAL0920273.1"/>
    <property type="molecule type" value="Genomic_DNA"/>
</dbReference>
<dbReference type="GO" id="GO:0009535">
    <property type="term" value="C:chloroplast thylakoid membrane"/>
    <property type="evidence" value="ECO:0007669"/>
    <property type="project" value="UniProtKB-SubCell"/>
</dbReference>
<dbReference type="Pfam" id="PF05757">
    <property type="entry name" value="PsbQ"/>
    <property type="match status" value="1"/>
</dbReference>
<evidence type="ECO:0000256" key="2">
    <source>
        <dbReference type="ARBA" id="ARBA00022528"/>
    </source>
</evidence>
<reference evidence="8 9" key="1">
    <citation type="journal article" date="2024" name="Plant Biotechnol. J.">
        <title>Dendrobium thyrsiflorum genome and its molecular insights into genes involved in important horticultural traits.</title>
        <authorList>
            <person name="Chen B."/>
            <person name="Wang J.Y."/>
            <person name="Zheng P.J."/>
            <person name="Li K.L."/>
            <person name="Liang Y.M."/>
            <person name="Chen X.F."/>
            <person name="Zhang C."/>
            <person name="Zhao X."/>
            <person name="He X."/>
            <person name="Zhang G.Q."/>
            <person name="Liu Z.J."/>
            <person name="Xu Q."/>
        </authorList>
    </citation>
    <scope>NUCLEOTIDE SEQUENCE [LARGE SCALE GENOMIC DNA]</scope>
    <source>
        <strain evidence="8">GZMU011</strain>
    </source>
</reference>
<protein>
    <recommendedName>
        <fullName evidence="10">PQL-like protein</fullName>
    </recommendedName>
</protein>
<evidence type="ECO:0000313" key="8">
    <source>
        <dbReference type="EMBL" id="KAL0920273.1"/>
    </source>
</evidence>
<comment type="caution">
    <text evidence="8">The sequence shown here is derived from an EMBL/GenBank/DDBJ whole genome shotgun (WGS) entry which is preliminary data.</text>
</comment>
<accession>A0ABD0V6N3</accession>
<dbReference type="PANTHER" id="PTHR33399">
    <property type="entry name" value="OXYGEN-EVOLVING ENHANCER PROTEIN 3-1, CHLOROPLASTIC"/>
    <property type="match status" value="1"/>
</dbReference>
<evidence type="ECO:0000256" key="4">
    <source>
        <dbReference type="ARBA" id="ARBA00022946"/>
    </source>
</evidence>
<dbReference type="InterPro" id="IPR023222">
    <property type="entry name" value="PsbQ-like_dom_sf"/>
</dbReference>
<evidence type="ECO:0000256" key="5">
    <source>
        <dbReference type="ARBA" id="ARBA00023078"/>
    </source>
</evidence>